<feature type="transmembrane region" description="Helical" evidence="1">
    <location>
        <begin position="239"/>
        <end position="258"/>
    </location>
</feature>
<dbReference type="GO" id="GO:0080120">
    <property type="term" value="P:CAAX-box protein maturation"/>
    <property type="evidence" value="ECO:0007669"/>
    <property type="project" value="UniProtKB-ARBA"/>
</dbReference>
<dbReference type="EMBL" id="AHDJ01000033">
    <property type="protein sequence ID" value="EJQ42473.1"/>
    <property type="molecule type" value="Genomic_DNA"/>
</dbReference>
<reference evidence="3 4" key="1">
    <citation type="submission" date="2012-04" db="EMBL/GenBank/DDBJ databases">
        <title>The Genome Sequence of Bacillus cereus BAG5X1-1.</title>
        <authorList>
            <consortium name="The Broad Institute Genome Sequencing Platform"/>
            <consortium name="The Broad Institute Genome Sequencing Center for Infectious Disease"/>
            <person name="Feldgarden M."/>
            <person name="Van der Auwera G.A."/>
            <person name="Mahillon J."/>
            <person name="Duprez V."/>
            <person name="Timmery S."/>
            <person name="Mattelet C."/>
            <person name="Dierick K."/>
            <person name="Sun M."/>
            <person name="Yu Z."/>
            <person name="Zhu L."/>
            <person name="Hu X."/>
            <person name="Shank E.B."/>
            <person name="Swiecicka I."/>
            <person name="Hansen B.M."/>
            <person name="Andrup L."/>
            <person name="Young S.K."/>
            <person name="Zeng Q."/>
            <person name="Gargeya S."/>
            <person name="Fitzgerald M."/>
            <person name="Haas B."/>
            <person name="Abouelleil A."/>
            <person name="Alvarado L."/>
            <person name="Arachchi H.M."/>
            <person name="Berlin A."/>
            <person name="Chapman S.B."/>
            <person name="Goldberg J."/>
            <person name="Griggs A."/>
            <person name="Gujja S."/>
            <person name="Hansen M."/>
            <person name="Howarth C."/>
            <person name="Imamovic A."/>
            <person name="Larimer J."/>
            <person name="McCowen C."/>
            <person name="Montmayeur A."/>
            <person name="Murphy C."/>
            <person name="Neiman D."/>
            <person name="Pearson M."/>
            <person name="Priest M."/>
            <person name="Roberts A."/>
            <person name="Saif S."/>
            <person name="Shea T."/>
            <person name="Sisk P."/>
            <person name="Sykes S."/>
            <person name="Wortman J."/>
            <person name="Nusbaum C."/>
            <person name="Birren B."/>
        </authorList>
    </citation>
    <scope>NUCLEOTIDE SEQUENCE [LARGE SCALE GENOMIC DNA]</scope>
    <source>
        <strain evidence="3 4">BAG5X1-1</strain>
    </source>
</reference>
<feature type="transmembrane region" description="Helical" evidence="1">
    <location>
        <begin position="78"/>
        <end position="104"/>
    </location>
</feature>
<feature type="domain" description="CAAX prenyl protease 2/Lysostaphin resistance protein A-like" evidence="2">
    <location>
        <begin position="129"/>
        <end position="213"/>
    </location>
</feature>
<evidence type="ECO:0000256" key="1">
    <source>
        <dbReference type="SAM" id="Phobius"/>
    </source>
</evidence>
<dbReference type="PANTHER" id="PTHR43592">
    <property type="entry name" value="CAAX AMINO TERMINAL PROTEASE"/>
    <property type="match status" value="1"/>
</dbReference>
<evidence type="ECO:0000313" key="3">
    <source>
        <dbReference type="EMBL" id="EJQ42473.1"/>
    </source>
</evidence>
<comment type="caution">
    <text evidence="3">The sequence shown here is derived from an EMBL/GenBank/DDBJ whole genome shotgun (WGS) entry which is preliminary data.</text>
</comment>
<evidence type="ECO:0000259" key="2">
    <source>
        <dbReference type="Pfam" id="PF02517"/>
    </source>
</evidence>
<accession>J7XDV3</accession>
<dbReference type="Pfam" id="PF02517">
    <property type="entry name" value="Rce1-like"/>
    <property type="match status" value="1"/>
</dbReference>
<dbReference type="Proteomes" id="UP000006600">
    <property type="component" value="Unassembled WGS sequence"/>
</dbReference>
<keyword evidence="1" id="KW-0812">Transmembrane</keyword>
<feature type="transmembrane region" description="Helical" evidence="1">
    <location>
        <begin position="124"/>
        <end position="144"/>
    </location>
</feature>
<organism evidence="3 4">
    <name type="scientific">Bacillus cereus BAG5X1-1</name>
    <dbReference type="NCBI Taxonomy" id="1053189"/>
    <lineage>
        <taxon>Bacteria</taxon>
        <taxon>Bacillati</taxon>
        <taxon>Bacillota</taxon>
        <taxon>Bacilli</taxon>
        <taxon>Bacillales</taxon>
        <taxon>Bacillaceae</taxon>
        <taxon>Bacillus</taxon>
        <taxon>Bacillus cereus group</taxon>
    </lineage>
</organism>
<dbReference type="GO" id="GO:0004175">
    <property type="term" value="F:endopeptidase activity"/>
    <property type="evidence" value="ECO:0007669"/>
    <property type="project" value="UniProtKB-ARBA"/>
</dbReference>
<dbReference type="InterPro" id="IPR037914">
    <property type="entry name" value="SpoVT-AbrB_sf"/>
</dbReference>
<protein>
    <recommendedName>
        <fullName evidence="2">CAAX prenyl protease 2/Lysostaphin resistance protein A-like domain-containing protein</fullName>
    </recommendedName>
</protein>
<dbReference type="SUPFAM" id="SSF89447">
    <property type="entry name" value="AbrB/MazE/MraZ-like"/>
    <property type="match status" value="1"/>
</dbReference>
<keyword evidence="1" id="KW-0472">Membrane</keyword>
<dbReference type="HOGENOM" id="CLU_070991_0_0_9"/>
<sequence length="345" mass="39152">MQYALSCIRLRSFFGWMIIGMFLTMIPLSLSGASDNTIEFLSQISIFFAFPLLWLYLKTSKNNIVFKSFFDKPGRLHWGLIVLATIMGIIFSVGISQIQFYILAHTVPNFLVTMLEDGNVINTSNIYMTIFTFISACVLAPIMEEVIFRGFFLQRMAYKWGIKRAVIISSLIFGLGHFDVIGAFMFGVIMCLLYIKTKNIWTNIAVHALNNLIATSMQFVGGDGSDAISITELQAQSNLWIGIGLAIIGLLWLIPFTWKQWRTVKEVGVPPLRLINEEKVMNLSRENEMYSQVILTNRLMAVELPDEAVNQLKLEENEYVTIAVEEDKIIIKKADYRPLKSSSPV</sequence>
<dbReference type="RefSeq" id="WP_002201226.1">
    <property type="nucleotide sequence ID" value="NZ_JH791996.1"/>
</dbReference>
<feature type="transmembrane region" description="Helical" evidence="1">
    <location>
        <begin position="165"/>
        <end position="195"/>
    </location>
</feature>
<dbReference type="PATRIC" id="fig|1053189.3.peg.3896"/>
<dbReference type="InterPro" id="IPR003675">
    <property type="entry name" value="Rce1/LyrA-like_dom"/>
</dbReference>
<dbReference type="PANTHER" id="PTHR43592:SF15">
    <property type="entry name" value="CAAX AMINO TERMINAL PROTEASE FAMILY PROTEIN"/>
    <property type="match status" value="1"/>
</dbReference>
<gene>
    <name evidence="3" type="ORF">IEE_03827</name>
</gene>
<keyword evidence="1" id="KW-1133">Transmembrane helix</keyword>
<name>J7XDV3_BACCE</name>
<feature type="transmembrane region" description="Helical" evidence="1">
    <location>
        <begin position="40"/>
        <end position="57"/>
    </location>
</feature>
<evidence type="ECO:0000313" key="4">
    <source>
        <dbReference type="Proteomes" id="UP000006600"/>
    </source>
</evidence>
<proteinExistence type="predicted"/>
<feature type="transmembrane region" description="Helical" evidence="1">
    <location>
        <begin position="12"/>
        <end position="34"/>
    </location>
</feature>
<dbReference type="AlphaFoldDB" id="J7XDV3"/>